<name>A0A372M589_9ACTN</name>
<accession>A0A372M589</accession>
<dbReference type="Gene3D" id="3.90.1140.10">
    <property type="entry name" value="Cyclic phosphodiesterase"/>
    <property type="match status" value="1"/>
</dbReference>
<evidence type="ECO:0000256" key="1">
    <source>
        <dbReference type="SAM" id="MobiDB-lite"/>
    </source>
</evidence>
<evidence type="ECO:0000313" key="3">
    <source>
        <dbReference type="Proteomes" id="UP000263094"/>
    </source>
</evidence>
<dbReference type="AlphaFoldDB" id="A0A372M589"/>
<sequence length="232" mass="25389">MPRWRTVTRIDRAVPPARPEPPTAASRAAESGWPDVHGDTSLTIRVPEADALVHPGLPPAHVTVLYPFLHRSRIDAEVDRELRELFGAHAPFELSFTRFLRWPGVLYLDPQPCAPVRALTSALTTRWPEARPYRGIFGEGLDPHLTLANHEGPATWRTAYDALESRLAPALPLVSRVAEILLGVFGPDGWSDARSYRLGSASADTPLPRPLPGPAGVSGRMAARTARIPEES</sequence>
<dbReference type="GO" id="GO:0016874">
    <property type="term" value="F:ligase activity"/>
    <property type="evidence" value="ECO:0007669"/>
    <property type="project" value="UniProtKB-KW"/>
</dbReference>
<proteinExistence type="predicted"/>
<dbReference type="Proteomes" id="UP000263094">
    <property type="component" value="Unassembled WGS sequence"/>
</dbReference>
<reference evidence="2 3" key="1">
    <citation type="submission" date="2018-08" db="EMBL/GenBank/DDBJ databases">
        <title>Isolation, diversity and antifungal activity of Actinobacteria from wheat.</title>
        <authorList>
            <person name="Han C."/>
        </authorList>
    </citation>
    <scope>NUCLEOTIDE SEQUENCE [LARGE SCALE GENOMIC DNA]</scope>
    <source>
        <strain evidence="2 3">NEAU-YY421</strain>
    </source>
</reference>
<dbReference type="OrthoDB" id="2082235at2"/>
<organism evidence="2 3">
    <name type="scientific">Streptomyces triticagri</name>
    <dbReference type="NCBI Taxonomy" id="2293568"/>
    <lineage>
        <taxon>Bacteria</taxon>
        <taxon>Bacillati</taxon>
        <taxon>Actinomycetota</taxon>
        <taxon>Actinomycetes</taxon>
        <taxon>Kitasatosporales</taxon>
        <taxon>Streptomycetaceae</taxon>
        <taxon>Streptomyces</taxon>
    </lineage>
</organism>
<keyword evidence="2" id="KW-0436">Ligase</keyword>
<dbReference type="EMBL" id="QUAK01000087">
    <property type="protein sequence ID" value="RFU85623.1"/>
    <property type="molecule type" value="Genomic_DNA"/>
</dbReference>
<comment type="caution">
    <text evidence="2">The sequence shown here is derived from an EMBL/GenBank/DDBJ whole genome shotgun (WGS) entry which is preliminary data.</text>
</comment>
<dbReference type="SUPFAM" id="SSF55144">
    <property type="entry name" value="LigT-like"/>
    <property type="match status" value="1"/>
</dbReference>
<gene>
    <name evidence="2" type="ORF">DY218_16140</name>
</gene>
<dbReference type="Pfam" id="PF13563">
    <property type="entry name" value="2_5_RNA_ligase2"/>
    <property type="match status" value="1"/>
</dbReference>
<keyword evidence="3" id="KW-1185">Reference proteome</keyword>
<feature type="region of interest" description="Disordered" evidence="1">
    <location>
        <begin position="1"/>
        <end position="35"/>
    </location>
</feature>
<evidence type="ECO:0000313" key="2">
    <source>
        <dbReference type="EMBL" id="RFU85623.1"/>
    </source>
</evidence>
<feature type="region of interest" description="Disordered" evidence="1">
    <location>
        <begin position="201"/>
        <end position="232"/>
    </location>
</feature>
<dbReference type="InterPro" id="IPR009097">
    <property type="entry name" value="Cyclic_Pdiesterase"/>
</dbReference>
<protein>
    <submittedName>
        <fullName evidence="2">2'-5' RNA ligase family protein</fullName>
    </submittedName>
</protein>